<protein>
    <submittedName>
        <fullName evidence="1">Uncharacterized protein</fullName>
    </submittedName>
</protein>
<dbReference type="RefSeq" id="WP_310839028.1">
    <property type="nucleotide sequence ID" value="NZ_JAVLSM010000024.1"/>
</dbReference>
<dbReference type="AlphaFoldDB" id="A0AAE4K6L2"/>
<gene>
    <name evidence="1" type="ORF">RJN63_27565</name>
</gene>
<evidence type="ECO:0000313" key="1">
    <source>
        <dbReference type="EMBL" id="MDT0340619.1"/>
    </source>
</evidence>
<sequence>MTFVKRRIDVTITLGSGQFGEEKGDTVTLTGYRVVADMAAIGGDAQGQLQLQIFGMPLDLMNRLTTIGPVMTEIRGKNSILVAAGDEGGVLSVLFEGTIDQAYANFQTMPDVVFNISALSALTQAVKPVGAKSYKGSTDVVGVMKTLADEMGFAFENNGVDVRLNSPYFPGTSLQQVKLCARAAGINYTTDRGVLAIWPQGGARGGDIPLIAFDTGLVGYPAFSSNGLVVTTLYIPSVKQGGQVDIESSLTVASGRWNVFSVVHSLSSERVGGPWFTQIACYRAPT</sequence>
<reference evidence="1" key="1">
    <citation type="submission" date="2023-02" db="EMBL/GenBank/DDBJ databases">
        <title>Description of Herbaspirillum huttiense subsp. nephrolepsisexaltata and Herbaspirillum huttiense subsp. lycopersicon.</title>
        <authorList>
            <person name="Poudel M."/>
            <person name="Sharma A."/>
            <person name="Goss E."/>
            <person name="Tapia J.H."/>
            <person name="Harmon C.M."/>
            <person name="Jones J.B."/>
        </authorList>
    </citation>
    <scope>NUCLEOTIDE SEQUENCE</scope>
    <source>
        <strain evidence="1">NC40101</strain>
    </source>
</reference>
<accession>A0AAE4K6L2</accession>
<name>A0AAE4K6L2_9BURK</name>
<dbReference type="InterPro" id="IPR054496">
    <property type="entry name" value="E217_GP41"/>
</dbReference>
<comment type="caution">
    <text evidence="1">The sequence shown here is derived from an EMBL/GenBank/DDBJ whole genome shotgun (WGS) entry which is preliminary data.</text>
</comment>
<dbReference type="Pfam" id="PF22759">
    <property type="entry name" value="E217_GP41"/>
    <property type="match status" value="1"/>
</dbReference>
<organism evidence="1">
    <name type="scientific">Herbaspirillum huttiense subsp. nephrolepidis</name>
    <dbReference type="NCBI Taxonomy" id="3075126"/>
    <lineage>
        <taxon>Bacteria</taxon>
        <taxon>Pseudomonadati</taxon>
        <taxon>Pseudomonadota</taxon>
        <taxon>Betaproteobacteria</taxon>
        <taxon>Burkholderiales</taxon>
        <taxon>Oxalobacteraceae</taxon>
        <taxon>Herbaspirillum</taxon>
    </lineage>
</organism>
<dbReference type="EMBL" id="JAVRAA010000025">
    <property type="protein sequence ID" value="MDT0340619.1"/>
    <property type="molecule type" value="Genomic_DNA"/>
</dbReference>
<proteinExistence type="predicted"/>